<evidence type="ECO:0000256" key="9">
    <source>
        <dbReference type="ARBA" id="ARBA00023136"/>
    </source>
</evidence>
<dbReference type="GO" id="GO:0071973">
    <property type="term" value="P:bacterial-type flagellum-dependent cell motility"/>
    <property type="evidence" value="ECO:0007669"/>
    <property type="project" value="InterPro"/>
</dbReference>
<dbReference type="RefSeq" id="WP_120955159.1">
    <property type="nucleotide sequence ID" value="NZ_RBIR01000010.1"/>
</dbReference>
<dbReference type="Pfam" id="PF02050">
    <property type="entry name" value="FliJ"/>
    <property type="match status" value="1"/>
</dbReference>
<evidence type="ECO:0000256" key="2">
    <source>
        <dbReference type="ARBA" id="ARBA00010004"/>
    </source>
</evidence>
<keyword evidence="5" id="KW-1003">Cell membrane</keyword>
<dbReference type="Gene3D" id="1.10.287.1700">
    <property type="match status" value="1"/>
</dbReference>
<comment type="similarity">
    <text evidence="2">Belongs to the FliJ family.</text>
</comment>
<dbReference type="GO" id="GO:0009288">
    <property type="term" value="C:bacterial-type flagellum"/>
    <property type="evidence" value="ECO:0007669"/>
    <property type="project" value="InterPro"/>
</dbReference>
<keyword evidence="12" id="KW-0282">Flagellum</keyword>
<evidence type="ECO:0000256" key="1">
    <source>
        <dbReference type="ARBA" id="ARBA00004413"/>
    </source>
</evidence>
<feature type="region of interest" description="Disordered" evidence="11">
    <location>
        <begin position="24"/>
        <end position="49"/>
    </location>
</feature>
<dbReference type="GO" id="GO:0006935">
    <property type="term" value="P:chemotaxis"/>
    <property type="evidence" value="ECO:0007669"/>
    <property type="project" value="UniProtKB-KW"/>
</dbReference>
<sequence>MNREFSLAGLLRLRQLQQDQAATGLARARSRSSSVRAREASARRELAATDDPITSSASLRAVAAARSSSHSMLADLQNLTRLAEVDESIARAEFIAARTRSVGLEKLQARHDAEVSSADLRAEQSVLDEIASTLWHREDSQVKP</sequence>
<dbReference type="Proteomes" id="UP000276055">
    <property type="component" value="Unassembled WGS sequence"/>
</dbReference>
<keyword evidence="12" id="KW-0969">Cilium</keyword>
<gene>
    <name evidence="12" type="ORF">C8D78_3559</name>
</gene>
<evidence type="ECO:0000256" key="5">
    <source>
        <dbReference type="ARBA" id="ARBA00022475"/>
    </source>
</evidence>
<feature type="compositionally biased region" description="Low complexity" evidence="11">
    <location>
        <begin position="24"/>
        <end position="35"/>
    </location>
</feature>
<keyword evidence="6" id="KW-0145">Chemotaxis</keyword>
<comment type="caution">
    <text evidence="12">The sequence shown here is derived from an EMBL/GenBank/DDBJ whole genome shotgun (WGS) entry which is preliminary data.</text>
</comment>
<feature type="compositionally biased region" description="Basic and acidic residues" evidence="11">
    <location>
        <begin position="36"/>
        <end position="47"/>
    </location>
</feature>
<evidence type="ECO:0000313" key="13">
    <source>
        <dbReference type="Proteomes" id="UP000276055"/>
    </source>
</evidence>
<dbReference type="GO" id="GO:0005886">
    <property type="term" value="C:plasma membrane"/>
    <property type="evidence" value="ECO:0007669"/>
    <property type="project" value="UniProtKB-SubCell"/>
</dbReference>
<organism evidence="12 13">
    <name type="scientific">Arthrobacter oryzae</name>
    <dbReference type="NCBI Taxonomy" id="409290"/>
    <lineage>
        <taxon>Bacteria</taxon>
        <taxon>Bacillati</taxon>
        <taxon>Actinomycetota</taxon>
        <taxon>Actinomycetes</taxon>
        <taxon>Micrococcales</taxon>
        <taxon>Micrococcaceae</taxon>
        <taxon>Arthrobacter</taxon>
    </lineage>
</organism>
<evidence type="ECO:0000256" key="3">
    <source>
        <dbReference type="ARBA" id="ARBA00020392"/>
    </source>
</evidence>
<keyword evidence="4" id="KW-0813">Transport</keyword>
<keyword evidence="9" id="KW-0472">Membrane</keyword>
<dbReference type="OrthoDB" id="5125557at2"/>
<dbReference type="InterPro" id="IPR012823">
    <property type="entry name" value="Flagell_FliJ"/>
</dbReference>
<keyword evidence="12" id="KW-0966">Cell projection</keyword>
<accession>A0A495EAB4</accession>
<evidence type="ECO:0000313" key="12">
    <source>
        <dbReference type="EMBL" id="RKR13611.1"/>
    </source>
</evidence>
<evidence type="ECO:0000256" key="7">
    <source>
        <dbReference type="ARBA" id="ARBA00022795"/>
    </source>
</evidence>
<evidence type="ECO:0000256" key="6">
    <source>
        <dbReference type="ARBA" id="ARBA00022500"/>
    </source>
</evidence>
<reference evidence="12 13" key="1">
    <citation type="submission" date="2018-10" db="EMBL/GenBank/DDBJ databases">
        <title>Genomic Encyclopedia of Type Strains, Phase IV (KMG-IV): sequencing the most valuable type-strain genomes for metagenomic binning, comparative biology and taxonomic classification.</title>
        <authorList>
            <person name="Goeker M."/>
        </authorList>
    </citation>
    <scope>NUCLEOTIDE SEQUENCE [LARGE SCALE GENOMIC DNA]</scope>
    <source>
        <strain evidence="12 13">DSM 25586</strain>
    </source>
</reference>
<keyword evidence="10" id="KW-1006">Bacterial flagellum protein export</keyword>
<evidence type="ECO:0000256" key="4">
    <source>
        <dbReference type="ARBA" id="ARBA00022448"/>
    </source>
</evidence>
<dbReference type="EMBL" id="RBIR01000010">
    <property type="protein sequence ID" value="RKR13611.1"/>
    <property type="molecule type" value="Genomic_DNA"/>
</dbReference>
<keyword evidence="8" id="KW-0653">Protein transport</keyword>
<protein>
    <recommendedName>
        <fullName evidence="3">Flagellar FliJ protein</fullName>
    </recommendedName>
</protein>
<name>A0A495EAB4_9MICC</name>
<dbReference type="AlphaFoldDB" id="A0A495EAB4"/>
<comment type="subcellular location">
    <subcellularLocation>
        <location evidence="1">Cell membrane</location>
        <topology evidence="1">Peripheral membrane protein</topology>
        <orientation evidence="1">Cytoplasmic side</orientation>
    </subcellularLocation>
</comment>
<keyword evidence="7" id="KW-1005">Bacterial flagellum biogenesis</keyword>
<evidence type="ECO:0000256" key="8">
    <source>
        <dbReference type="ARBA" id="ARBA00022927"/>
    </source>
</evidence>
<dbReference type="InterPro" id="IPR053716">
    <property type="entry name" value="Flag_assembly_chemotaxis_eff"/>
</dbReference>
<proteinExistence type="inferred from homology"/>
<evidence type="ECO:0000256" key="10">
    <source>
        <dbReference type="ARBA" id="ARBA00023225"/>
    </source>
</evidence>
<evidence type="ECO:0000256" key="11">
    <source>
        <dbReference type="SAM" id="MobiDB-lite"/>
    </source>
</evidence>
<dbReference type="GO" id="GO:0044781">
    <property type="term" value="P:bacterial-type flagellum organization"/>
    <property type="evidence" value="ECO:0007669"/>
    <property type="project" value="UniProtKB-KW"/>
</dbReference>
<dbReference type="GO" id="GO:0015031">
    <property type="term" value="P:protein transport"/>
    <property type="evidence" value="ECO:0007669"/>
    <property type="project" value="UniProtKB-KW"/>
</dbReference>